<dbReference type="PANTHER" id="PTHR30157">
    <property type="entry name" value="FERRIC REDUCTASE, NADPH-DEPENDENT"/>
    <property type="match status" value="1"/>
</dbReference>
<dbReference type="Gene3D" id="3.40.50.80">
    <property type="entry name" value="Nucleotide-binding domain of ferredoxin-NADP reductase (FNR) module"/>
    <property type="match status" value="1"/>
</dbReference>
<dbReference type="SUPFAM" id="SSF63380">
    <property type="entry name" value="Riboflavin synthase domain-like"/>
    <property type="match status" value="1"/>
</dbReference>
<accession>A0ABW7YN72</accession>
<organism evidence="2 3">
    <name type="scientific">Nonomuraea typhae</name>
    <dbReference type="NCBI Taxonomy" id="2603600"/>
    <lineage>
        <taxon>Bacteria</taxon>
        <taxon>Bacillati</taxon>
        <taxon>Actinomycetota</taxon>
        <taxon>Actinomycetes</taxon>
        <taxon>Streptosporangiales</taxon>
        <taxon>Streptosporangiaceae</taxon>
        <taxon>Nonomuraea</taxon>
    </lineage>
</organism>
<dbReference type="InterPro" id="IPR017927">
    <property type="entry name" value="FAD-bd_FR_type"/>
</dbReference>
<protein>
    <submittedName>
        <fullName evidence="2">Siderophore-interacting protein</fullName>
    </submittedName>
</protein>
<keyword evidence="3" id="KW-1185">Reference proteome</keyword>
<dbReference type="Pfam" id="PF04954">
    <property type="entry name" value="SIP"/>
    <property type="match status" value="1"/>
</dbReference>
<proteinExistence type="predicted"/>
<dbReference type="CDD" id="cd06193">
    <property type="entry name" value="siderophore_interacting"/>
    <property type="match status" value="1"/>
</dbReference>
<dbReference type="PROSITE" id="PS51384">
    <property type="entry name" value="FAD_FR"/>
    <property type="match status" value="1"/>
</dbReference>
<dbReference type="Proteomes" id="UP001612741">
    <property type="component" value="Unassembled WGS sequence"/>
</dbReference>
<dbReference type="RefSeq" id="WP_397080123.1">
    <property type="nucleotide sequence ID" value="NZ_JBITGY010000002.1"/>
</dbReference>
<feature type="domain" description="FAD-binding FR-type" evidence="1">
    <location>
        <begin position="3"/>
        <end position="125"/>
    </location>
</feature>
<dbReference type="EMBL" id="JBITGY010000002">
    <property type="protein sequence ID" value="MFI6497355.1"/>
    <property type="molecule type" value="Genomic_DNA"/>
</dbReference>
<sequence>MSNDLFPAEVIGTRHVTPLMIRVTLGLDGYVSSGAADEYFKMFFPAEGQREPVLPQVVEGRWVYPEDVAEPVLRTYTVRRFTPATGEMDVDFVVHEGGVAAPWAMQARPGDRVGLSAAHGLHRPPPEAAWQLILGDATALPAIGRIVEELPAGTRAKVYAEVAGPGERQEFDTRGEVEITWLYPGDAALPEIARRHDVRGAYVWAAGEAGAMRAIRKHLRHDRRLPAGSFSTLGYWRPAAEEWQRRFEQVAPGVRARVAVTRERGGDSEQCQDEFDAALEAAGL</sequence>
<dbReference type="InterPro" id="IPR039374">
    <property type="entry name" value="SIP_fam"/>
</dbReference>
<dbReference type="Pfam" id="PF08021">
    <property type="entry name" value="FAD_binding_9"/>
    <property type="match status" value="1"/>
</dbReference>
<evidence type="ECO:0000313" key="2">
    <source>
        <dbReference type="EMBL" id="MFI6497355.1"/>
    </source>
</evidence>
<evidence type="ECO:0000313" key="3">
    <source>
        <dbReference type="Proteomes" id="UP001612741"/>
    </source>
</evidence>
<name>A0ABW7YN72_9ACTN</name>
<dbReference type="PANTHER" id="PTHR30157:SF0">
    <property type="entry name" value="NADPH-DEPENDENT FERRIC-CHELATE REDUCTASE"/>
    <property type="match status" value="1"/>
</dbReference>
<evidence type="ECO:0000259" key="1">
    <source>
        <dbReference type="PROSITE" id="PS51384"/>
    </source>
</evidence>
<dbReference type="InterPro" id="IPR007037">
    <property type="entry name" value="SIP_rossman_dom"/>
</dbReference>
<dbReference type="InterPro" id="IPR039261">
    <property type="entry name" value="FNR_nucleotide-bd"/>
</dbReference>
<comment type="caution">
    <text evidence="2">The sequence shown here is derived from an EMBL/GenBank/DDBJ whole genome shotgun (WGS) entry which is preliminary data.</text>
</comment>
<dbReference type="InterPro" id="IPR017938">
    <property type="entry name" value="Riboflavin_synthase-like_b-brl"/>
</dbReference>
<dbReference type="Gene3D" id="2.40.30.10">
    <property type="entry name" value="Translation factors"/>
    <property type="match status" value="1"/>
</dbReference>
<dbReference type="InterPro" id="IPR013113">
    <property type="entry name" value="SIP_FAD-bd"/>
</dbReference>
<gene>
    <name evidence="2" type="ORF">ACIBG2_08230</name>
</gene>
<reference evidence="2 3" key="1">
    <citation type="submission" date="2024-10" db="EMBL/GenBank/DDBJ databases">
        <title>The Natural Products Discovery Center: Release of the First 8490 Sequenced Strains for Exploring Actinobacteria Biosynthetic Diversity.</title>
        <authorList>
            <person name="Kalkreuter E."/>
            <person name="Kautsar S.A."/>
            <person name="Yang D."/>
            <person name="Bader C.D."/>
            <person name="Teijaro C.N."/>
            <person name="Fluegel L."/>
            <person name="Davis C.M."/>
            <person name="Simpson J.R."/>
            <person name="Lauterbach L."/>
            <person name="Steele A.D."/>
            <person name="Gui C."/>
            <person name="Meng S."/>
            <person name="Li G."/>
            <person name="Viehrig K."/>
            <person name="Ye F."/>
            <person name="Su P."/>
            <person name="Kiefer A.F."/>
            <person name="Nichols A."/>
            <person name="Cepeda A.J."/>
            <person name="Yan W."/>
            <person name="Fan B."/>
            <person name="Jiang Y."/>
            <person name="Adhikari A."/>
            <person name="Zheng C.-J."/>
            <person name="Schuster L."/>
            <person name="Cowan T.M."/>
            <person name="Smanski M.J."/>
            <person name="Chevrette M.G."/>
            <person name="De Carvalho L.P.S."/>
            <person name="Shen B."/>
        </authorList>
    </citation>
    <scope>NUCLEOTIDE SEQUENCE [LARGE SCALE GENOMIC DNA]</scope>
    <source>
        <strain evidence="2 3">NPDC050545</strain>
    </source>
</reference>